<dbReference type="InterPro" id="IPR051952">
    <property type="entry name" value="Golgi-autophagy_related"/>
</dbReference>
<keyword evidence="10" id="KW-1185">Reference proteome</keyword>
<dbReference type="Pfam" id="PF01465">
    <property type="entry name" value="GRIP"/>
    <property type="match status" value="1"/>
</dbReference>
<organism evidence="9 10">
    <name type="scientific">Gloeophyllum trabeum (strain ATCC 11539 / FP-39264 / Madison 617)</name>
    <name type="common">Brown rot fungus</name>
    <dbReference type="NCBI Taxonomy" id="670483"/>
    <lineage>
        <taxon>Eukaryota</taxon>
        <taxon>Fungi</taxon>
        <taxon>Dikarya</taxon>
        <taxon>Basidiomycota</taxon>
        <taxon>Agaricomycotina</taxon>
        <taxon>Agaricomycetes</taxon>
        <taxon>Gloeophyllales</taxon>
        <taxon>Gloeophyllaceae</taxon>
        <taxon>Gloeophyllum</taxon>
    </lineage>
</organism>
<comment type="subcellular location">
    <subcellularLocation>
        <location evidence="2">Cytoplasm</location>
    </subcellularLocation>
    <subcellularLocation>
        <location evidence="1">Endomembrane system</location>
        <topology evidence="1">Peripheral membrane protein</topology>
    </subcellularLocation>
</comment>
<dbReference type="RefSeq" id="XP_007861597.1">
    <property type="nucleotide sequence ID" value="XM_007863406.1"/>
</dbReference>
<dbReference type="PANTHER" id="PTHR23157:SF25">
    <property type="entry name" value="GRIP AND COILED-COIL DOMAIN-CONTAINING PROTEIN 1"/>
    <property type="match status" value="1"/>
</dbReference>
<accession>S7QPX5</accession>
<keyword evidence="5" id="KW-0472">Membrane</keyword>
<dbReference type="SMART" id="SM00755">
    <property type="entry name" value="Grip"/>
    <property type="match status" value="1"/>
</dbReference>
<feature type="coiled-coil region" evidence="6">
    <location>
        <begin position="662"/>
        <end position="759"/>
    </location>
</feature>
<gene>
    <name evidence="9" type="ORF">GLOTRDRAFT_102471</name>
</gene>
<dbReference type="eggNOG" id="ENOG502S0A5">
    <property type="taxonomic scope" value="Eukaryota"/>
</dbReference>
<reference evidence="9 10" key="1">
    <citation type="journal article" date="2012" name="Science">
        <title>The Paleozoic origin of enzymatic lignin decomposition reconstructed from 31 fungal genomes.</title>
        <authorList>
            <person name="Floudas D."/>
            <person name="Binder M."/>
            <person name="Riley R."/>
            <person name="Barry K."/>
            <person name="Blanchette R.A."/>
            <person name="Henrissat B."/>
            <person name="Martinez A.T."/>
            <person name="Otillar R."/>
            <person name="Spatafora J.W."/>
            <person name="Yadav J.S."/>
            <person name="Aerts A."/>
            <person name="Benoit I."/>
            <person name="Boyd A."/>
            <person name="Carlson A."/>
            <person name="Copeland A."/>
            <person name="Coutinho P.M."/>
            <person name="de Vries R.P."/>
            <person name="Ferreira P."/>
            <person name="Findley K."/>
            <person name="Foster B."/>
            <person name="Gaskell J."/>
            <person name="Glotzer D."/>
            <person name="Gorecki P."/>
            <person name="Heitman J."/>
            <person name="Hesse C."/>
            <person name="Hori C."/>
            <person name="Igarashi K."/>
            <person name="Jurgens J.A."/>
            <person name="Kallen N."/>
            <person name="Kersten P."/>
            <person name="Kohler A."/>
            <person name="Kuees U."/>
            <person name="Kumar T.K.A."/>
            <person name="Kuo A."/>
            <person name="LaButti K."/>
            <person name="Larrondo L.F."/>
            <person name="Lindquist E."/>
            <person name="Ling A."/>
            <person name="Lombard V."/>
            <person name="Lucas S."/>
            <person name="Lundell T."/>
            <person name="Martin R."/>
            <person name="McLaughlin D.J."/>
            <person name="Morgenstern I."/>
            <person name="Morin E."/>
            <person name="Murat C."/>
            <person name="Nagy L.G."/>
            <person name="Nolan M."/>
            <person name="Ohm R.A."/>
            <person name="Patyshakuliyeva A."/>
            <person name="Rokas A."/>
            <person name="Ruiz-Duenas F.J."/>
            <person name="Sabat G."/>
            <person name="Salamov A."/>
            <person name="Samejima M."/>
            <person name="Schmutz J."/>
            <person name="Slot J.C."/>
            <person name="St John F."/>
            <person name="Stenlid J."/>
            <person name="Sun H."/>
            <person name="Sun S."/>
            <person name="Syed K."/>
            <person name="Tsang A."/>
            <person name="Wiebenga A."/>
            <person name="Young D."/>
            <person name="Pisabarro A."/>
            <person name="Eastwood D.C."/>
            <person name="Martin F."/>
            <person name="Cullen D."/>
            <person name="Grigoriev I.V."/>
            <person name="Hibbett D.S."/>
        </authorList>
    </citation>
    <scope>NUCLEOTIDE SEQUENCE [LARGE SCALE GENOMIC DNA]</scope>
    <source>
        <strain evidence="9 10">ATCC 11539</strain>
    </source>
</reference>
<evidence type="ECO:0000256" key="7">
    <source>
        <dbReference type="SAM" id="MobiDB-lite"/>
    </source>
</evidence>
<evidence type="ECO:0000313" key="9">
    <source>
        <dbReference type="EMBL" id="EPQ61437.1"/>
    </source>
</evidence>
<feature type="region of interest" description="Disordered" evidence="7">
    <location>
        <begin position="1"/>
        <end position="254"/>
    </location>
</feature>
<dbReference type="PANTHER" id="PTHR23157">
    <property type="entry name" value="GRIP AND COILED-COIL DOMAIN-CONTAINING PROTEIN 1"/>
    <property type="match status" value="1"/>
</dbReference>
<evidence type="ECO:0000256" key="6">
    <source>
        <dbReference type="SAM" id="Coils"/>
    </source>
</evidence>
<dbReference type="OrthoDB" id="1926336at2759"/>
<proteinExistence type="predicted"/>
<dbReference type="GO" id="GO:0005794">
    <property type="term" value="C:Golgi apparatus"/>
    <property type="evidence" value="ECO:0007669"/>
    <property type="project" value="TreeGrafter"/>
</dbReference>
<protein>
    <recommendedName>
        <fullName evidence="8">GRIP domain-containing protein</fullName>
    </recommendedName>
</protein>
<evidence type="ECO:0000256" key="5">
    <source>
        <dbReference type="ARBA" id="ARBA00023136"/>
    </source>
</evidence>
<dbReference type="Gene3D" id="1.10.220.60">
    <property type="entry name" value="GRIP domain"/>
    <property type="match status" value="1"/>
</dbReference>
<evidence type="ECO:0000256" key="2">
    <source>
        <dbReference type="ARBA" id="ARBA00004496"/>
    </source>
</evidence>
<dbReference type="AlphaFoldDB" id="S7QPX5"/>
<feature type="domain" description="GRIP" evidence="8">
    <location>
        <begin position="798"/>
        <end position="846"/>
    </location>
</feature>
<evidence type="ECO:0000256" key="3">
    <source>
        <dbReference type="ARBA" id="ARBA00022490"/>
    </source>
</evidence>
<dbReference type="STRING" id="670483.S7QPX5"/>
<feature type="compositionally biased region" description="Low complexity" evidence="7">
    <location>
        <begin position="228"/>
        <end position="238"/>
    </location>
</feature>
<evidence type="ECO:0000259" key="8">
    <source>
        <dbReference type="PROSITE" id="PS50913"/>
    </source>
</evidence>
<evidence type="ECO:0000313" key="10">
    <source>
        <dbReference type="Proteomes" id="UP000030669"/>
    </source>
</evidence>
<sequence length="847" mass="95158">MFSQFRQAVETFAPVRRPSQDLTDDERQRSRSLDLRQALPLPSGQLAESALENIRKSLTSQRAGPTATSPPPGTSPRRRPNLEERLKATFTIGEASNDPSPSAGSRASTPVPVSKHPLSPGSTPLPASPPLSPRNSIDLRPEPVPVALPSPSISSLTDGDKPTSTAGGGEDRYPEADIPLPSDSPESDISPEGPQVSNESVSPGASDAPPRDDTPSNTADATQDVLESSSPHSVSPSPEAVGSDPATSEGDIESLRERLKLVEQRFADVSTSFKRLQAEKLAADRVLREFTPLESMKDAEALKDFLQNTKSQAEVRHSSFRTGQDERLQELRETHHLESASQIELIDQLRKQLSETEALLKASQNSSSTLEGELASRKAEIGQLQSELEKVKTSVKEEEEKRVKAVSLLKTVRQKLVKAEKDREDAVREAAQLQAREKEEKEKAEVEKRKLREEIQEANVDHERALTGLKMQFDREVSLLRDRQDKEITALRGQFELEAATAKSLHEQELSRRDATIASLENAVQTLRSEKDNFFDQLQMRQAELESVQSQLEVLQNQNTEYQYQFRELDERIGLLNEELAEARRDQDTRARGAFTSAEEVAQMLSATEAKYESRVADLRRTIAALEKERDESEADWSRKFREKSKEMEELRRVVDSSARSREEKDSVLDDLKAETDRLRKEIASYQKQIADLQKVTEKSRETEDLERQRIVELQTQTSVLQKQLEELKGREGQLRLSNKTLREELRKVQSSAALLERQRNPGVGYWGSHPEEGRRSTTSLSDANGSRPSSRASAGPTDDEEVNLEYLRNVVLQFLEHKEMRPQLVRVLSTILRFTPQETRRLVAKV</sequence>
<feature type="compositionally biased region" description="Polar residues" evidence="7">
    <location>
        <begin position="777"/>
        <end position="793"/>
    </location>
</feature>
<keyword evidence="4 6" id="KW-0175">Coiled coil</keyword>
<dbReference type="EMBL" id="KB469296">
    <property type="protein sequence ID" value="EPQ61437.1"/>
    <property type="molecule type" value="Genomic_DNA"/>
</dbReference>
<dbReference type="HOGENOM" id="CLU_007533_0_0_1"/>
<dbReference type="GeneID" id="19298502"/>
<name>S7QPX5_GLOTA</name>
<feature type="region of interest" description="Disordered" evidence="7">
    <location>
        <begin position="760"/>
        <end position="801"/>
    </location>
</feature>
<feature type="compositionally biased region" description="Polar residues" evidence="7">
    <location>
        <begin position="215"/>
        <end position="227"/>
    </location>
</feature>
<dbReference type="Proteomes" id="UP000030669">
    <property type="component" value="Unassembled WGS sequence"/>
</dbReference>
<evidence type="ECO:0000256" key="1">
    <source>
        <dbReference type="ARBA" id="ARBA00004184"/>
    </source>
</evidence>
<feature type="compositionally biased region" description="Polar residues" evidence="7">
    <location>
        <begin position="151"/>
        <end position="165"/>
    </location>
</feature>
<dbReference type="PROSITE" id="PS50913">
    <property type="entry name" value="GRIP"/>
    <property type="match status" value="1"/>
</dbReference>
<dbReference type="InterPro" id="IPR000237">
    <property type="entry name" value="GRIP_dom"/>
</dbReference>
<feature type="compositionally biased region" description="Basic and acidic residues" evidence="7">
    <location>
        <begin position="25"/>
        <end position="34"/>
    </location>
</feature>
<feature type="compositionally biased region" description="Polar residues" evidence="7">
    <location>
        <begin position="97"/>
        <end position="108"/>
    </location>
</feature>
<feature type="coiled-coil region" evidence="6">
    <location>
        <begin position="346"/>
        <end position="472"/>
    </location>
</feature>
<dbReference type="OMA" id="GNCIIMD"/>
<feature type="compositionally biased region" description="Low complexity" evidence="7">
    <location>
        <begin position="177"/>
        <end position="192"/>
    </location>
</feature>
<dbReference type="KEGG" id="gtr:GLOTRDRAFT_102471"/>
<feature type="coiled-coil region" evidence="6">
    <location>
        <begin position="517"/>
        <end position="636"/>
    </location>
</feature>
<keyword evidence="3" id="KW-0963">Cytoplasm</keyword>
<dbReference type="Gene3D" id="1.10.287.1490">
    <property type="match status" value="1"/>
</dbReference>
<evidence type="ECO:0000256" key="4">
    <source>
        <dbReference type="ARBA" id="ARBA00023054"/>
    </source>
</evidence>